<protein>
    <recommendedName>
        <fullName evidence="1">DUF4166 domain-containing protein</fullName>
    </recommendedName>
</protein>
<reference evidence="2 3" key="1">
    <citation type="submission" date="2006-06" db="EMBL/GenBank/DDBJ databases">
        <authorList>
            <person name="Moran M.A."/>
            <person name="Ferriera S."/>
            <person name="Johnson J."/>
            <person name="Kravitz S."/>
            <person name="Beeson K."/>
            <person name="Sutton G."/>
            <person name="Rogers Y.-H."/>
            <person name="Friedman R."/>
            <person name="Frazier M."/>
            <person name="Venter J.C."/>
        </authorList>
    </citation>
    <scope>NUCLEOTIDE SEQUENCE [LARGE SCALE GENOMIC DNA]</scope>
    <source>
        <strain evidence="2 3">E-37</strain>
    </source>
</reference>
<feature type="domain" description="DUF4166" evidence="1">
    <location>
        <begin position="4"/>
        <end position="158"/>
    </location>
</feature>
<dbReference type="EMBL" id="AAYA01000002">
    <property type="protein sequence ID" value="EBA09670.1"/>
    <property type="molecule type" value="Genomic_DNA"/>
</dbReference>
<organism evidence="2 3">
    <name type="scientific">Sagittula stellata (strain ATCC 700073 / DSM 11524 / E-37)</name>
    <dbReference type="NCBI Taxonomy" id="388399"/>
    <lineage>
        <taxon>Bacteria</taxon>
        <taxon>Pseudomonadati</taxon>
        <taxon>Pseudomonadota</taxon>
        <taxon>Alphaproteobacteria</taxon>
        <taxon>Rhodobacterales</taxon>
        <taxon>Roseobacteraceae</taxon>
        <taxon>Sagittula</taxon>
    </lineage>
</organism>
<sequence>MAGLPPACKALHAGFGAFDGRITVTPADTRGMRLLARVMGLPPAARNVPFRLVTEPDGQGARWIREIGETRMVSRLFATVDGLLAERLGLARVDTRLVTEAGGLRLVTERVAMLGMPVPRALWPRVVAREWQDGGLYRFDVAIALPLLGRLVSYTGQLDTLPTQNDPAQVQPSQDL</sequence>
<keyword evidence="3" id="KW-1185">Reference proteome</keyword>
<gene>
    <name evidence="2" type="ORF">SSE37_07678</name>
</gene>
<name>A3JYW7_SAGS3</name>
<evidence type="ECO:0000259" key="1">
    <source>
        <dbReference type="Pfam" id="PF13761"/>
    </source>
</evidence>
<dbReference type="Pfam" id="PF13761">
    <property type="entry name" value="DUF4166"/>
    <property type="match status" value="1"/>
</dbReference>
<dbReference type="Proteomes" id="UP000005713">
    <property type="component" value="Unassembled WGS sequence"/>
</dbReference>
<comment type="caution">
    <text evidence="2">The sequence shown here is derived from an EMBL/GenBank/DDBJ whole genome shotgun (WGS) entry which is preliminary data.</text>
</comment>
<dbReference type="eggNOG" id="COG1748">
    <property type="taxonomic scope" value="Bacteria"/>
</dbReference>
<accession>A3JYW7</accession>
<evidence type="ECO:0000313" key="3">
    <source>
        <dbReference type="Proteomes" id="UP000005713"/>
    </source>
</evidence>
<dbReference type="InterPro" id="IPR025311">
    <property type="entry name" value="DUF4166"/>
</dbReference>
<dbReference type="OrthoDB" id="528778at2"/>
<dbReference type="AlphaFoldDB" id="A3JYW7"/>
<proteinExistence type="predicted"/>
<dbReference type="RefSeq" id="WP_005855800.1">
    <property type="nucleotide sequence ID" value="NZ_CP155729.1"/>
</dbReference>
<evidence type="ECO:0000313" key="2">
    <source>
        <dbReference type="EMBL" id="EBA09670.1"/>
    </source>
</evidence>